<proteinExistence type="predicted"/>
<keyword evidence="2" id="KW-1185">Reference proteome</keyword>
<evidence type="ECO:0000313" key="2">
    <source>
        <dbReference type="Proteomes" id="UP000250235"/>
    </source>
</evidence>
<evidence type="ECO:0000313" key="1">
    <source>
        <dbReference type="EMBL" id="KZV48316.1"/>
    </source>
</evidence>
<accession>A0A2Z7CU19</accession>
<dbReference type="EMBL" id="KQ993936">
    <property type="protein sequence ID" value="KZV48316.1"/>
    <property type="molecule type" value="Genomic_DNA"/>
</dbReference>
<organism evidence="1 2">
    <name type="scientific">Dorcoceras hygrometricum</name>
    <dbReference type="NCBI Taxonomy" id="472368"/>
    <lineage>
        <taxon>Eukaryota</taxon>
        <taxon>Viridiplantae</taxon>
        <taxon>Streptophyta</taxon>
        <taxon>Embryophyta</taxon>
        <taxon>Tracheophyta</taxon>
        <taxon>Spermatophyta</taxon>
        <taxon>Magnoliopsida</taxon>
        <taxon>eudicotyledons</taxon>
        <taxon>Gunneridae</taxon>
        <taxon>Pentapetalae</taxon>
        <taxon>asterids</taxon>
        <taxon>lamiids</taxon>
        <taxon>Lamiales</taxon>
        <taxon>Gesneriaceae</taxon>
        <taxon>Didymocarpoideae</taxon>
        <taxon>Trichosporeae</taxon>
        <taxon>Loxocarpinae</taxon>
        <taxon>Dorcoceras</taxon>
    </lineage>
</organism>
<protein>
    <submittedName>
        <fullName evidence="1">Flowering time control protein FPA</fullName>
    </submittedName>
</protein>
<dbReference type="AlphaFoldDB" id="A0A2Z7CU19"/>
<sequence>MKKHRVVARLKILEKSGPAVHSLVSNFWQISAPGSILPWLRKLGESWDEGIDQLNFHSAQLGYLKLLQMGTQTQQDKAGNKYEVKPQYEELSKQMSTLVNGTVAGDRLRDLVFLYRARVIVRVKRSADICFERCGVVPLSCCIVVLDFQHLACFCIARARDLVCATVGETRCHRCVIVWICTRELAGVKLLVFEAFGEICAVRFSCGFKLLDYSCWYLLPRINKAGRNLFAGCEFLPCHVRICEVEFVELRYELSIFSSFRREHAVIDVVSLAAVTYVNQCVE</sequence>
<reference evidence="1 2" key="1">
    <citation type="journal article" date="2015" name="Proc. Natl. Acad. Sci. U.S.A.">
        <title>The resurrection genome of Boea hygrometrica: A blueprint for survival of dehydration.</title>
        <authorList>
            <person name="Xiao L."/>
            <person name="Yang G."/>
            <person name="Zhang L."/>
            <person name="Yang X."/>
            <person name="Zhao S."/>
            <person name="Ji Z."/>
            <person name="Zhou Q."/>
            <person name="Hu M."/>
            <person name="Wang Y."/>
            <person name="Chen M."/>
            <person name="Xu Y."/>
            <person name="Jin H."/>
            <person name="Xiao X."/>
            <person name="Hu G."/>
            <person name="Bao F."/>
            <person name="Hu Y."/>
            <person name="Wan P."/>
            <person name="Li L."/>
            <person name="Deng X."/>
            <person name="Kuang T."/>
            <person name="Xiang C."/>
            <person name="Zhu J.K."/>
            <person name="Oliver M.J."/>
            <person name="He Y."/>
        </authorList>
    </citation>
    <scope>NUCLEOTIDE SEQUENCE [LARGE SCALE GENOMIC DNA]</scope>
    <source>
        <strain evidence="2">cv. XS01</strain>
    </source>
</reference>
<dbReference type="Proteomes" id="UP000250235">
    <property type="component" value="Unassembled WGS sequence"/>
</dbReference>
<gene>
    <name evidence="1" type="ORF">F511_41886</name>
</gene>
<name>A0A2Z7CU19_9LAMI</name>